<evidence type="ECO:0000313" key="3">
    <source>
        <dbReference type="Proteomes" id="UP000245468"/>
    </source>
</evidence>
<evidence type="ECO:0000256" key="1">
    <source>
        <dbReference type="SAM" id="Phobius"/>
    </source>
</evidence>
<dbReference type="InterPro" id="IPR008947">
    <property type="entry name" value="PLipase_C/P1_nuclease_dom_sf"/>
</dbReference>
<feature type="transmembrane region" description="Helical" evidence="1">
    <location>
        <begin position="6"/>
        <end position="24"/>
    </location>
</feature>
<dbReference type="GO" id="GO:0016788">
    <property type="term" value="F:hydrolase activity, acting on ester bonds"/>
    <property type="evidence" value="ECO:0007669"/>
    <property type="project" value="InterPro"/>
</dbReference>
<dbReference type="OrthoDB" id="267579at2"/>
<gene>
    <name evidence="2" type="ORF">HME7025_01163</name>
</gene>
<dbReference type="SUPFAM" id="SSF48537">
    <property type="entry name" value="Phospholipase C/P1 nuclease"/>
    <property type="match status" value="1"/>
</dbReference>
<sequence length="334" mass="38240">MKNPKYYFLFIIPITLLITSWGFLAHKTLQQISIYALPEPLGAYFYANQDYLVNQSIRPDVRRNEDKLEEAKHYLDMDADLFGANFKTAIPHDYAAAVAKYGLDSLRKEGLVPWEVVRVYGRLVNAFKKEMKDSVLFYAADLGHYVADAHVPLHTTKNHDGQLTGQKGLHVLWETLVPEEQLAQYNLASYQAKPLMYIAKPQDFIFEILLESHAMLPELFQVEKDVTLAIGVDKKHMQVVRNGRTLNYYTKEFIQTYGNKLGAKVQDRMMVSAHRVASFWYSAYKDAGSPAWVKADPKVNQELMAAFQGEKKAWLANTLITDKLLISLKNKRAE</sequence>
<keyword evidence="3" id="KW-1185">Reference proteome</keyword>
<proteinExistence type="predicted"/>
<dbReference type="CDD" id="cd10981">
    <property type="entry name" value="ZnPC_S1P1"/>
    <property type="match status" value="1"/>
</dbReference>
<dbReference type="KEGG" id="psez:HME7025_01163"/>
<name>A0A2S2DUJ6_9BACT</name>
<keyword evidence="1" id="KW-0812">Transmembrane</keyword>
<dbReference type="EMBL" id="CP029346">
    <property type="protein sequence ID" value="AWL09026.1"/>
    <property type="molecule type" value="Genomic_DNA"/>
</dbReference>
<keyword evidence="1" id="KW-0472">Membrane</keyword>
<dbReference type="AlphaFoldDB" id="A0A2S2DUJ6"/>
<keyword evidence="1" id="KW-1133">Transmembrane helix</keyword>
<protein>
    <recommendedName>
        <fullName evidence="4">S1/P1 Nuclease</fullName>
    </recommendedName>
</protein>
<organism evidence="2 3">
    <name type="scientific">Aquirufa nivalisilvae</name>
    <dbReference type="NCBI Taxonomy" id="2516557"/>
    <lineage>
        <taxon>Bacteria</taxon>
        <taxon>Pseudomonadati</taxon>
        <taxon>Bacteroidota</taxon>
        <taxon>Cytophagia</taxon>
        <taxon>Cytophagales</taxon>
        <taxon>Flectobacillaceae</taxon>
        <taxon>Aquirufa</taxon>
    </lineage>
</organism>
<dbReference type="RefSeq" id="WP_154401938.1">
    <property type="nucleotide sequence ID" value="NZ_CP029346.1"/>
</dbReference>
<accession>A0A2S2DUJ6</accession>
<evidence type="ECO:0008006" key="4">
    <source>
        <dbReference type="Google" id="ProtNLM"/>
    </source>
</evidence>
<dbReference type="Gene3D" id="1.10.575.10">
    <property type="entry name" value="P1 Nuclease"/>
    <property type="match status" value="1"/>
</dbReference>
<dbReference type="Proteomes" id="UP000245468">
    <property type="component" value="Chromosome"/>
</dbReference>
<reference evidence="3" key="1">
    <citation type="submission" date="2018-05" db="EMBL/GenBank/DDBJ databases">
        <title>Pseudarcicella sp. HME7025 Genome sequencing and assembly.</title>
        <authorList>
            <person name="Kim H."/>
            <person name="Kang H."/>
            <person name="Joh K."/>
        </authorList>
    </citation>
    <scope>NUCLEOTIDE SEQUENCE [LARGE SCALE GENOMIC DNA]</scope>
    <source>
        <strain evidence="3">HME7025</strain>
    </source>
</reference>
<evidence type="ECO:0000313" key="2">
    <source>
        <dbReference type="EMBL" id="AWL09026.1"/>
    </source>
</evidence>